<comment type="similarity">
    <text evidence="5">Belongs to the EutC family.</text>
</comment>
<keyword evidence="1 5" id="KW-0846">Cobalamin</keyword>
<gene>
    <name evidence="5" type="primary">eutC</name>
    <name evidence="6" type="ORF">AHMF7605_02015</name>
</gene>
<dbReference type="HAMAP" id="MF_00601">
    <property type="entry name" value="EutC"/>
    <property type="match status" value="1"/>
</dbReference>
<dbReference type="EMBL" id="PYFT01000001">
    <property type="protein sequence ID" value="PSR52385.1"/>
    <property type="molecule type" value="Genomic_DNA"/>
</dbReference>
<dbReference type="GO" id="GO:0008851">
    <property type="term" value="F:ethanolamine ammonia-lyase activity"/>
    <property type="evidence" value="ECO:0007669"/>
    <property type="project" value="UniProtKB-UniRule"/>
</dbReference>
<keyword evidence="4 5" id="KW-1283">Bacterial microcompartment</keyword>
<dbReference type="Proteomes" id="UP000240357">
    <property type="component" value="Unassembled WGS sequence"/>
</dbReference>
<dbReference type="InterPro" id="IPR042251">
    <property type="entry name" value="EutC_C"/>
</dbReference>
<keyword evidence="2 5" id="KW-0456">Lyase</keyword>
<evidence type="ECO:0000313" key="6">
    <source>
        <dbReference type="EMBL" id="PSR52385.1"/>
    </source>
</evidence>
<protein>
    <recommendedName>
        <fullName evidence="5">Ethanolamine ammonia-lyase small subunit</fullName>
        <shortName evidence="5">EAL small subunit</shortName>
        <ecNumber evidence="5">4.3.1.7</ecNumber>
    </recommendedName>
</protein>
<reference evidence="6 7" key="1">
    <citation type="submission" date="2018-03" db="EMBL/GenBank/DDBJ databases">
        <title>Adhaeribacter sp. HMF7605 Genome sequencing and assembly.</title>
        <authorList>
            <person name="Kang H."/>
            <person name="Kang J."/>
            <person name="Cha I."/>
            <person name="Kim H."/>
            <person name="Joh K."/>
        </authorList>
    </citation>
    <scope>NUCLEOTIDE SEQUENCE [LARGE SCALE GENOMIC DNA]</scope>
    <source>
        <strain evidence="6 7">HMF7605</strain>
    </source>
</reference>
<dbReference type="PIRSF" id="PIRSF018982">
    <property type="entry name" value="EutC"/>
    <property type="match status" value="1"/>
</dbReference>
<comment type="pathway">
    <text evidence="5">Amine and polyamine degradation; ethanolamine degradation.</text>
</comment>
<evidence type="ECO:0000313" key="7">
    <source>
        <dbReference type="Proteomes" id="UP000240357"/>
    </source>
</evidence>
<evidence type="ECO:0000256" key="5">
    <source>
        <dbReference type="HAMAP-Rule" id="MF_00601"/>
    </source>
</evidence>
<dbReference type="Gene3D" id="3.40.50.11240">
    <property type="entry name" value="Ethanolamine ammonia-lyase light chain (EutC)"/>
    <property type="match status" value="1"/>
</dbReference>
<dbReference type="GO" id="GO:0031471">
    <property type="term" value="C:ethanolamine degradation polyhedral organelle"/>
    <property type="evidence" value="ECO:0007669"/>
    <property type="project" value="UniProtKB-UniRule"/>
</dbReference>
<evidence type="ECO:0000256" key="1">
    <source>
        <dbReference type="ARBA" id="ARBA00022628"/>
    </source>
</evidence>
<comment type="function">
    <text evidence="5">Catalyzes the deamination of various vicinal amino-alcohols to oxo compounds. Allows this organism to utilize ethanolamine as the sole source of nitrogen and carbon in the presence of external vitamin B12.</text>
</comment>
<dbReference type="GO" id="GO:0031419">
    <property type="term" value="F:cobalamin binding"/>
    <property type="evidence" value="ECO:0007669"/>
    <property type="project" value="UniProtKB-UniRule"/>
</dbReference>
<comment type="catalytic activity">
    <reaction evidence="5">
        <text>ethanolamine = acetaldehyde + NH4(+)</text>
        <dbReference type="Rhea" id="RHEA:15313"/>
        <dbReference type="ChEBI" id="CHEBI:15343"/>
        <dbReference type="ChEBI" id="CHEBI:28938"/>
        <dbReference type="ChEBI" id="CHEBI:57603"/>
        <dbReference type="EC" id="4.3.1.7"/>
    </reaction>
</comment>
<dbReference type="Pfam" id="PF05985">
    <property type="entry name" value="EutC"/>
    <property type="match status" value="1"/>
</dbReference>
<dbReference type="UniPathway" id="UPA00560"/>
<dbReference type="EC" id="4.3.1.7" evidence="5"/>
<comment type="subunit">
    <text evidence="5">The basic unit is a heterodimer which dimerizes to form tetramers. The heterotetramers trimerize; 6 large subunits form a core ring with 6 small subunits projecting outwards.</text>
</comment>
<name>A0A2T2YA43_9BACT</name>
<evidence type="ECO:0000256" key="2">
    <source>
        <dbReference type="ARBA" id="ARBA00023239"/>
    </source>
</evidence>
<dbReference type="PANTHER" id="PTHR39330">
    <property type="entry name" value="ETHANOLAMINE AMMONIA-LYASE LIGHT CHAIN"/>
    <property type="match status" value="1"/>
</dbReference>
<dbReference type="InterPro" id="IPR009246">
    <property type="entry name" value="EutC"/>
</dbReference>
<dbReference type="RefSeq" id="WP_106925955.1">
    <property type="nucleotide sequence ID" value="NZ_PYFT01000001.1"/>
</dbReference>
<comment type="caution">
    <text evidence="6">The sequence shown here is derived from an EMBL/GenBank/DDBJ whole genome shotgun (WGS) entry which is preliminary data.</text>
</comment>
<proteinExistence type="inferred from homology"/>
<keyword evidence="7" id="KW-1185">Reference proteome</keyword>
<accession>A0A2T2YA43</accession>
<dbReference type="GO" id="GO:0006520">
    <property type="term" value="P:amino acid metabolic process"/>
    <property type="evidence" value="ECO:0007669"/>
    <property type="project" value="InterPro"/>
</dbReference>
<sequence>MKKESLSNAKPMAADPWEALRAFTAARIALGRTGVSEPLHSSLQFKLAHAHARDAVYSELNTPEISNAIEKQFALPVYLLQSQVSNRQEYLQRPDLGRKLNPTSLQQLQLLAAPVADVALILGDGLSAEAINAHALPLLQILVPALRAAGFSLAPVTVVQQARVAISDEVGLALNAKIALILIGERPGLSAPDSMGAYLTYQPRPGLTDESRNCLSNIRVGGLAYKVAAGKLLYLIKESLRLQLSGVRLKDNVNLLS</sequence>
<keyword evidence="3 5" id="KW-0170">Cobalt</keyword>
<comment type="cofactor">
    <cofactor evidence="5">
        <name>adenosylcob(III)alamin</name>
        <dbReference type="ChEBI" id="CHEBI:18408"/>
    </cofactor>
    <text evidence="5">Binds between the large and small subunits.</text>
</comment>
<dbReference type="Gene3D" id="1.10.30.40">
    <property type="entry name" value="Ethanolamine ammonia-lyase light chain (EutC), N-terminal domain"/>
    <property type="match status" value="1"/>
</dbReference>
<organism evidence="6 7">
    <name type="scientific">Adhaeribacter arboris</name>
    <dbReference type="NCBI Taxonomy" id="2072846"/>
    <lineage>
        <taxon>Bacteria</taxon>
        <taxon>Pseudomonadati</taxon>
        <taxon>Bacteroidota</taxon>
        <taxon>Cytophagia</taxon>
        <taxon>Cytophagales</taxon>
        <taxon>Hymenobacteraceae</taxon>
        <taxon>Adhaeribacter</taxon>
    </lineage>
</organism>
<dbReference type="InterPro" id="IPR042255">
    <property type="entry name" value="EutC_N"/>
</dbReference>
<dbReference type="PANTHER" id="PTHR39330:SF1">
    <property type="entry name" value="ETHANOLAMINE AMMONIA-LYASE SMALL SUBUNIT"/>
    <property type="match status" value="1"/>
</dbReference>
<dbReference type="AlphaFoldDB" id="A0A2T2YA43"/>
<evidence type="ECO:0000256" key="3">
    <source>
        <dbReference type="ARBA" id="ARBA00023285"/>
    </source>
</evidence>
<dbReference type="OrthoDB" id="114248at2"/>
<feature type="binding site" evidence="5">
    <location>
        <position position="185"/>
    </location>
    <ligand>
        <name>adenosylcob(III)alamin</name>
        <dbReference type="ChEBI" id="CHEBI:18408"/>
    </ligand>
</feature>
<dbReference type="GO" id="GO:0009350">
    <property type="term" value="C:ethanolamine ammonia-lyase complex"/>
    <property type="evidence" value="ECO:0007669"/>
    <property type="project" value="UniProtKB-UniRule"/>
</dbReference>
<comment type="subcellular location">
    <subcellularLocation>
        <location evidence="5">Bacterial microcompartment</location>
    </subcellularLocation>
</comment>
<feature type="binding site" evidence="5">
    <location>
        <position position="164"/>
    </location>
    <ligand>
        <name>adenosylcob(III)alamin</name>
        <dbReference type="ChEBI" id="CHEBI:18408"/>
    </ligand>
</feature>
<dbReference type="NCBIfam" id="NF003971">
    <property type="entry name" value="PRK05465.1"/>
    <property type="match status" value="1"/>
</dbReference>
<evidence type="ECO:0000256" key="4">
    <source>
        <dbReference type="ARBA" id="ARBA00024446"/>
    </source>
</evidence>
<feature type="binding site" evidence="5">
    <location>
        <position position="214"/>
    </location>
    <ligand>
        <name>adenosylcob(III)alamin</name>
        <dbReference type="ChEBI" id="CHEBI:18408"/>
    </ligand>
</feature>
<dbReference type="GO" id="GO:0046336">
    <property type="term" value="P:ethanolamine catabolic process"/>
    <property type="evidence" value="ECO:0007669"/>
    <property type="project" value="UniProtKB-UniRule"/>
</dbReference>